<name>A0A2M9ZI98_9LEPT</name>
<reference evidence="5 6" key="1">
    <citation type="submission" date="2017-07" db="EMBL/GenBank/DDBJ databases">
        <title>Leptospira spp. isolated from tropical soils.</title>
        <authorList>
            <person name="Thibeaux R."/>
            <person name="Iraola G."/>
            <person name="Ferres I."/>
            <person name="Bierque E."/>
            <person name="Girault D."/>
            <person name="Soupe-Gilbert M.-E."/>
            <person name="Picardeau M."/>
            <person name="Goarant C."/>
        </authorList>
    </citation>
    <scope>NUCLEOTIDE SEQUENCE [LARGE SCALE GENOMIC DNA]</scope>
    <source>
        <strain evidence="4 6">FH1-B-B1</strain>
        <strain evidence="3 5">FH1-B-C1</strain>
    </source>
</reference>
<protein>
    <recommendedName>
        <fullName evidence="2">SH3b domain-containing protein</fullName>
    </recommendedName>
</protein>
<keyword evidence="1" id="KW-0732">Signal</keyword>
<proteinExistence type="predicted"/>
<evidence type="ECO:0000313" key="5">
    <source>
        <dbReference type="Proteomes" id="UP000231962"/>
    </source>
</evidence>
<dbReference type="Proteomes" id="UP000231990">
    <property type="component" value="Unassembled WGS sequence"/>
</dbReference>
<dbReference type="EMBL" id="NPDY01000029">
    <property type="protein sequence ID" value="PJZ68232.1"/>
    <property type="molecule type" value="Genomic_DNA"/>
</dbReference>
<evidence type="ECO:0000313" key="6">
    <source>
        <dbReference type="Proteomes" id="UP000231990"/>
    </source>
</evidence>
<accession>A0A2M9ZI98</accession>
<evidence type="ECO:0000256" key="1">
    <source>
        <dbReference type="SAM" id="SignalP"/>
    </source>
</evidence>
<feature type="signal peptide" evidence="1">
    <location>
        <begin position="1"/>
        <end position="22"/>
    </location>
</feature>
<dbReference type="NCBIfam" id="NF047704">
    <property type="entry name" value="Lsa16_fam_lipo"/>
    <property type="match status" value="1"/>
</dbReference>
<evidence type="ECO:0000313" key="4">
    <source>
        <dbReference type="EMBL" id="PJZ71779.1"/>
    </source>
</evidence>
<dbReference type="EMBL" id="NPDZ01000020">
    <property type="protein sequence ID" value="PJZ71779.1"/>
    <property type="molecule type" value="Genomic_DNA"/>
</dbReference>
<keyword evidence="5" id="KW-1185">Reference proteome</keyword>
<dbReference type="PROSITE" id="PS51257">
    <property type="entry name" value="PROKAR_LIPOPROTEIN"/>
    <property type="match status" value="1"/>
</dbReference>
<dbReference type="Pfam" id="PF08239">
    <property type="entry name" value="SH3_3"/>
    <property type="match status" value="1"/>
</dbReference>
<feature type="domain" description="SH3b" evidence="2">
    <location>
        <begin position="42"/>
        <end position="96"/>
    </location>
</feature>
<dbReference type="AlphaFoldDB" id="A0A2M9ZI98"/>
<comment type="caution">
    <text evidence="4">The sequence shown here is derived from an EMBL/GenBank/DDBJ whole genome shotgun (WGS) entry which is preliminary data.</text>
</comment>
<sequence>MKLNLMLLTALAILTGACSNSAQITGNVDCPSLEKNTFSPTVSIFAEPDSNATVVEKLPVESVVRVYDYRNHERNPKLFVRIKTSKNEGWVSPSCLLVNQDPEKSVFKWAYKKDYKPFNSPEDLDHYNNGYEFEELKNLPKEKVPLAELAPELQGK</sequence>
<dbReference type="Proteomes" id="UP000231962">
    <property type="component" value="Unassembled WGS sequence"/>
</dbReference>
<dbReference type="RefSeq" id="WP_100715380.1">
    <property type="nucleotide sequence ID" value="NZ_NPDY01000029.1"/>
</dbReference>
<feature type="chain" id="PRO_5014709148" description="SH3b domain-containing protein" evidence="1">
    <location>
        <begin position="23"/>
        <end position="156"/>
    </location>
</feature>
<organism evidence="4 6">
    <name type="scientific">Leptospira perolatii</name>
    <dbReference type="NCBI Taxonomy" id="2023191"/>
    <lineage>
        <taxon>Bacteria</taxon>
        <taxon>Pseudomonadati</taxon>
        <taxon>Spirochaetota</taxon>
        <taxon>Spirochaetia</taxon>
        <taxon>Leptospirales</taxon>
        <taxon>Leptospiraceae</taxon>
        <taxon>Leptospira</taxon>
    </lineage>
</organism>
<evidence type="ECO:0000313" key="3">
    <source>
        <dbReference type="EMBL" id="PJZ68232.1"/>
    </source>
</evidence>
<dbReference type="InterPro" id="IPR003646">
    <property type="entry name" value="SH3-like_bac-type"/>
</dbReference>
<gene>
    <name evidence="3" type="ORF">CH360_17370</name>
    <name evidence="4" type="ORF">CH373_17795</name>
</gene>
<evidence type="ECO:0000259" key="2">
    <source>
        <dbReference type="Pfam" id="PF08239"/>
    </source>
</evidence>
<dbReference type="OrthoDB" id="338432at2"/>